<feature type="domain" description="Mce/MlaD" evidence="2">
    <location>
        <begin position="37"/>
        <end position="112"/>
    </location>
</feature>
<reference evidence="3 4" key="1">
    <citation type="submission" date="2015-03" db="EMBL/GenBank/DDBJ databases">
        <title>Genome assembly of Sandaracinus amylolyticus DSM 53668.</title>
        <authorList>
            <person name="Sharma G."/>
            <person name="Subramanian S."/>
        </authorList>
    </citation>
    <scope>NUCLEOTIDE SEQUENCE [LARGE SCALE GENOMIC DNA]</scope>
    <source>
        <strain evidence="3 4">DSM 53668</strain>
    </source>
</reference>
<feature type="coiled-coil region" evidence="1">
    <location>
        <begin position="172"/>
        <end position="231"/>
    </location>
</feature>
<dbReference type="InterPro" id="IPR003399">
    <property type="entry name" value="Mce/MlaD"/>
</dbReference>
<organism evidence="3 4">
    <name type="scientific">Sandaracinus amylolyticus</name>
    <dbReference type="NCBI Taxonomy" id="927083"/>
    <lineage>
        <taxon>Bacteria</taxon>
        <taxon>Pseudomonadati</taxon>
        <taxon>Myxococcota</taxon>
        <taxon>Polyangia</taxon>
        <taxon>Polyangiales</taxon>
        <taxon>Sandaracinaceae</taxon>
        <taxon>Sandaracinus</taxon>
    </lineage>
</organism>
<dbReference type="Pfam" id="PF02470">
    <property type="entry name" value="MlaD"/>
    <property type="match status" value="1"/>
</dbReference>
<proteinExistence type="predicted"/>
<evidence type="ECO:0000313" key="3">
    <source>
        <dbReference type="EMBL" id="AKF06375.1"/>
    </source>
</evidence>
<keyword evidence="4" id="KW-1185">Reference proteome</keyword>
<dbReference type="PANTHER" id="PTHR33371">
    <property type="entry name" value="INTERMEMBRANE PHOSPHOLIPID TRANSPORT SYSTEM BINDING PROTEIN MLAD-RELATED"/>
    <property type="match status" value="1"/>
</dbReference>
<dbReference type="PANTHER" id="PTHR33371:SF4">
    <property type="entry name" value="INTERMEMBRANE PHOSPHOLIPID TRANSPORT SYSTEM BINDING PROTEIN MLAD"/>
    <property type="match status" value="1"/>
</dbReference>
<dbReference type="AlphaFoldDB" id="A0A0F6W392"/>
<sequence length="496" mass="54693">MRDQLKAARVGALVVAALVAAFLVYRAVDESSTRGGGYRVYALFNDAQGLITKSRVTIAGITVGRIERITLQGAQARVDMVIDDEVELYEDASVRRVSASLLGEYLLAIHPGTATQPRLEDGDQIMVVEETPGMGDIMTDVGAIASSVRAVSAQLERSFGTDEAGQQMASALRNLSEALEAVNRTIRANEESVGATLQNIEAITADARPLLEEILRDIQRVTEDIREVVEANQADIDQGVGEVDDTIASIHRASEQLELVLADVGEITERTAAGEGTLGRLTTDEHLIDEVETTVEGVSDVLGSFVRLRTIMELRSEYNFLANTFKNYFSIRILPREGRYFLVQLIDDPRGRTQITTTQVRRSPPPDGEPEFYEETRITTTEQLVFTLMLAQRVYFATFRFGILESSGGLGVDLNFFDERLEINADIFQFGYSQFPRVRVRASFELVSSLYILGGVDDFLNERTVDIFLGAMLRFDDEDLANLFPFFGGAVGGLGN</sequence>
<name>A0A0F6W392_9BACT</name>
<dbReference type="InterPro" id="IPR052336">
    <property type="entry name" value="MlaD_Phospholipid_Transporter"/>
</dbReference>
<dbReference type="KEGG" id="samy:DB32_003524"/>
<gene>
    <name evidence="3" type="ORF">DB32_003524</name>
</gene>
<evidence type="ECO:0000313" key="4">
    <source>
        <dbReference type="Proteomes" id="UP000034883"/>
    </source>
</evidence>
<dbReference type="Proteomes" id="UP000034883">
    <property type="component" value="Chromosome"/>
</dbReference>
<dbReference type="STRING" id="927083.DB32_003524"/>
<dbReference type="RefSeq" id="WP_053233554.1">
    <property type="nucleotide sequence ID" value="NZ_CP011125.1"/>
</dbReference>
<protein>
    <submittedName>
        <fullName evidence="3">Mce family protein</fullName>
    </submittedName>
</protein>
<evidence type="ECO:0000259" key="2">
    <source>
        <dbReference type="Pfam" id="PF02470"/>
    </source>
</evidence>
<accession>A0A0F6W392</accession>
<dbReference type="OrthoDB" id="9788420at2"/>
<evidence type="ECO:0000256" key="1">
    <source>
        <dbReference type="SAM" id="Coils"/>
    </source>
</evidence>
<dbReference type="EMBL" id="CP011125">
    <property type="protein sequence ID" value="AKF06375.1"/>
    <property type="molecule type" value="Genomic_DNA"/>
</dbReference>
<keyword evidence="1" id="KW-0175">Coiled coil</keyword>